<reference evidence="1 2" key="1">
    <citation type="submission" date="2020-03" db="EMBL/GenBank/DDBJ databases">
        <title>Soil Listeria distribution.</title>
        <authorList>
            <person name="Liao J."/>
            <person name="Wiedmann M."/>
        </authorList>
    </citation>
    <scope>NUCLEOTIDE SEQUENCE [LARGE SCALE GENOMIC DNA]</scope>
    <source>
        <strain evidence="1 2">FSL L7-0504</strain>
    </source>
</reference>
<dbReference type="InterPro" id="IPR016630">
    <property type="entry name" value="UCP015278"/>
</dbReference>
<evidence type="ECO:0000313" key="1">
    <source>
        <dbReference type="EMBL" id="MBC1977550.1"/>
    </source>
</evidence>
<protein>
    <submittedName>
        <fullName evidence="1">DUF2247 family protein</fullName>
    </submittedName>
</protein>
<dbReference type="Proteomes" id="UP000580683">
    <property type="component" value="Unassembled WGS sequence"/>
</dbReference>
<accession>A0A842CH94</accession>
<dbReference type="RefSeq" id="WP_008946915.1">
    <property type="nucleotide sequence ID" value="NZ_JAARXE010000004.1"/>
</dbReference>
<gene>
    <name evidence="1" type="ORF">HCJ63_03525</name>
</gene>
<organism evidence="1 2">
    <name type="scientific">Listeria marthii</name>
    <dbReference type="NCBI Taxonomy" id="529731"/>
    <lineage>
        <taxon>Bacteria</taxon>
        <taxon>Bacillati</taxon>
        <taxon>Bacillota</taxon>
        <taxon>Bacilli</taxon>
        <taxon>Bacillales</taxon>
        <taxon>Listeriaceae</taxon>
        <taxon>Listeria</taxon>
    </lineage>
</organism>
<sequence length="174" mass="21244">MDINKFLENDIPFSWNELKLGRFGFSNRDFYLQPIWNDEIVMKYILAYLTKNKNEENPYLWELGSLFTPYDQNEMFRILDLVEGSSENDLKSYYRWRWVLVTDLLNRIVDKGYVDALLEISEFWLDLKSPFDMPFQFQGIENQLEPQEFYTEEHLSKVVLKHKNWLEYEKERLK</sequence>
<evidence type="ECO:0000313" key="2">
    <source>
        <dbReference type="Proteomes" id="UP000580683"/>
    </source>
</evidence>
<proteinExistence type="predicted"/>
<name>A0A842CH94_9LIST</name>
<dbReference type="EMBL" id="JAASWI010000001">
    <property type="protein sequence ID" value="MBC1977550.1"/>
    <property type="molecule type" value="Genomic_DNA"/>
</dbReference>
<dbReference type="Pfam" id="PF10004">
    <property type="entry name" value="DUF2247"/>
    <property type="match status" value="1"/>
</dbReference>
<dbReference type="AlphaFoldDB" id="A0A842CH94"/>
<comment type="caution">
    <text evidence="1">The sequence shown here is derived from an EMBL/GenBank/DDBJ whole genome shotgun (WGS) entry which is preliminary data.</text>
</comment>